<reference evidence="1" key="2">
    <citation type="journal article" date="2015" name="Fish Shellfish Immunol.">
        <title>Early steps in the European eel (Anguilla anguilla)-Vibrio vulnificus interaction in the gills: Role of the RtxA13 toxin.</title>
        <authorList>
            <person name="Callol A."/>
            <person name="Pajuelo D."/>
            <person name="Ebbesson L."/>
            <person name="Teles M."/>
            <person name="MacKenzie S."/>
            <person name="Amaro C."/>
        </authorList>
    </citation>
    <scope>NUCLEOTIDE SEQUENCE</scope>
</reference>
<reference evidence="1" key="1">
    <citation type="submission" date="2014-11" db="EMBL/GenBank/DDBJ databases">
        <authorList>
            <person name="Amaro Gonzalez C."/>
        </authorList>
    </citation>
    <scope>NUCLEOTIDE SEQUENCE</scope>
</reference>
<name>A0A0E9U7F6_ANGAN</name>
<dbReference type="AlphaFoldDB" id="A0A0E9U7F6"/>
<organism evidence="1">
    <name type="scientific">Anguilla anguilla</name>
    <name type="common">European freshwater eel</name>
    <name type="synonym">Muraena anguilla</name>
    <dbReference type="NCBI Taxonomy" id="7936"/>
    <lineage>
        <taxon>Eukaryota</taxon>
        <taxon>Metazoa</taxon>
        <taxon>Chordata</taxon>
        <taxon>Craniata</taxon>
        <taxon>Vertebrata</taxon>
        <taxon>Euteleostomi</taxon>
        <taxon>Actinopterygii</taxon>
        <taxon>Neopterygii</taxon>
        <taxon>Teleostei</taxon>
        <taxon>Anguilliformes</taxon>
        <taxon>Anguillidae</taxon>
        <taxon>Anguilla</taxon>
    </lineage>
</organism>
<evidence type="ECO:0000313" key="1">
    <source>
        <dbReference type="EMBL" id="JAH61824.1"/>
    </source>
</evidence>
<protein>
    <submittedName>
        <fullName evidence="1">Uncharacterized protein</fullName>
    </submittedName>
</protein>
<sequence length="39" mass="4373">MTSLGTVEAKCSFAARGSIEPFAENVWKRPHTVYISQLF</sequence>
<dbReference type="EMBL" id="GBXM01046753">
    <property type="protein sequence ID" value="JAH61824.1"/>
    <property type="molecule type" value="Transcribed_RNA"/>
</dbReference>
<proteinExistence type="predicted"/>
<accession>A0A0E9U7F6</accession>